<reference evidence="3" key="1">
    <citation type="journal article" date="2024" name="Gigascience">
        <title>Chromosome-level genome of the poultry shaft louse Menopon gallinae provides insight into the host-switching and adaptive evolution of parasitic lice.</title>
        <authorList>
            <person name="Xu Y."/>
            <person name="Ma L."/>
            <person name="Liu S."/>
            <person name="Liang Y."/>
            <person name="Liu Q."/>
            <person name="He Z."/>
            <person name="Tian L."/>
            <person name="Duan Y."/>
            <person name="Cai W."/>
            <person name="Li H."/>
            <person name="Song F."/>
        </authorList>
    </citation>
    <scope>NUCLEOTIDE SEQUENCE</scope>
    <source>
        <strain evidence="3">Cailab_2023a</strain>
    </source>
</reference>
<dbReference type="InterPro" id="IPR000477">
    <property type="entry name" value="RT_dom"/>
</dbReference>
<dbReference type="InterPro" id="IPR043502">
    <property type="entry name" value="DNA/RNA_pol_sf"/>
</dbReference>
<accession>A0AAW2HYR5</accession>
<feature type="domain" description="Reverse transcriptase" evidence="2">
    <location>
        <begin position="178"/>
        <end position="464"/>
    </location>
</feature>
<dbReference type="PANTHER" id="PTHR35450">
    <property type="entry name" value="REVERSE TRANSCRIPTASE DOMAIN-CONTAINING PROTEIN"/>
    <property type="match status" value="1"/>
</dbReference>
<gene>
    <name evidence="3" type="ORF">PYX00_002681</name>
</gene>
<name>A0AAW2HYR5_9NEOP</name>
<dbReference type="SUPFAM" id="SSF56672">
    <property type="entry name" value="DNA/RNA polymerases"/>
    <property type="match status" value="1"/>
</dbReference>
<comment type="caution">
    <text evidence="3">The sequence shown here is derived from an EMBL/GenBank/DDBJ whole genome shotgun (WGS) entry which is preliminary data.</text>
</comment>
<evidence type="ECO:0000313" key="3">
    <source>
        <dbReference type="EMBL" id="KAL0274582.1"/>
    </source>
</evidence>
<sequence length="886" mass="101571">MRGNESKKVARHVQKLLRNKQIHSKYEVGNRKLLEYKDTLTQKLSVLSERLRRFKEAAKRREHNAQFSKNPKGFYRSLNPASQGEPTKPPHPTEMHAFWSNIWSRRVEHNRQAPWIAEFQEKLEDTPLMAFEEIATDLAEAIRKTHNWKAPGPDRIRNFWLKKFSVAHPFLARHFTKFIRDPVTTPEFLTEGVTFMLPKDSGACDPSKFRPITCLCTLYKALTSCLTAKIYEHCDSNNLVAEEQKGCRKRSRGCKEQVLIDSVILEQAKRNRRSLCTAFIDYKKTFDSVPHSWLLETLVAHKIHPTIVQFLGHVISTWRTKLSLNHRSSTVTTEYVPIRRGIFQGDSLSPLWFCLALNPLSHILNSSEIGFSIRNRKENLYTVSHLLYMDDIKLYAPSQKKLERLIVLTECFSKDIGMSFGIDKCRNQCIRSGVLQPGDIALTDGDVIPHLEDGDAYKYLGFQQSRRIEHGKIKDQLATKYTQRLNSILKSRLNGKNIVTAINTFAVPVLAYSFGIINWTKGDLYKLKTKTHKILTHHRIHHPRSAVERLTIPRKAGGRGLIDITNLHNKAVRNLREFFKTKSEVSPLHKAVCTSDINYTPLDLGSDAPAELPIACPAEKIRQWQQKSLHGRYIAELDREHIDKEASHAWLGTSGLFPETEGFVCAIMDQVIATKNYLKFIVKDGTQDDRCRRCLQAPETIQHVIGSCPKLSQTDYKHRHDQVAKIVHQKLALKYGLLSEQKPYYKYRPETVLENETHKLLWDRAILTDKTTPCNRPDITLVDKAAKTTLLIDIAVPNTHNLQQAHQEKLSKYVELAEGLRKQWRMNSVRVVPIILSTLGAVPKTLHISLEALRLPYGTFLQLQKAAVINTCHIARKFLNLPAHNA</sequence>
<dbReference type="PANTHER" id="PTHR35450:SF2">
    <property type="entry name" value="REVERSE TRANSCRIPTASE DOMAIN-CONTAINING PROTEIN"/>
    <property type="match status" value="1"/>
</dbReference>
<dbReference type="AlphaFoldDB" id="A0AAW2HYR5"/>
<dbReference type="CDD" id="cd01650">
    <property type="entry name" value="RT_nLTR_like"/>
    <property type="match status" value="1"/>
</dbReference>
<proteinExistence type="predicted"/>
<dbReference type="Pfam" id="PF00078">
    <property type="entry name" value="RVT_1"/>
    <property type="match status" value="1"/>
</dbReference>
<dbReference type="EMBL" id="JARGDH010000002">
    <property type="protein sequence ID" value="KAL0274582.1"/>
    <property type="molecule type" value="Genomic_DNA"/>
</dbReference>
<evidence type="ECO:0000256" key="1">
    <source>
        <dbReference type="SAM" id="MobiDB-lite"/>
    </source>
</evidence>
<protein>
    <recommendedName>
        <fullName evidence="2">Reverse transcriptase domain-containing protein</fullName>
    </recommendedName>
</protein>
<dbReference type="GO" id="GO:0071897">
    <property type="term" value="P:DNA biosynthetic process"/>
    <property type="evidence" value="ECO:0007669"/>
    <property type="project" value="UniProtKB-ARBA"/>
</dbReference>
<feature type="region of interest" description="Disordered" evidence="1">
    <location>
        <begin position="58"/>
        <end position="90"/>
    </location>
</feature>
<organism evidence="3">
    <name type="scientific">Menopon gallinae</name>
    <name type="common">poultry shaft louse</name>
    <dbReference type="NCBI Taxonomy" id="328185"/>
    <lineage>
        <taxon>Eukaryota</taxon>
        <taxon>Metazoa</taxon>
        <taxon>Ecdysozoa</taxon>
        <taxon>Arthropoda</taxon>
        <taxon>Hexapoda</taxon>
        <taxon>Insecta</taxon>
        <taxon>Pterygota</taxon>
        <taxon>Neoptera</taxon>
        <taxon>Paraneoptera</taxon>
        <taxon>Psocodea</taxon>
        <taxon>Troctomorpha</taxon>
        <taxon>Phthiraptera</taxon>
        <taxon>Amblycera</taxon>
        <taxon>Menoponidae</taxon>
        <taxon>Menopon</taxon>
    </lineage>
</organism>
<evidence type="ECO:0000259" key="2">
    <source>
        <dbReference type="PROSITE" id="PS50878"/>
    </source>
</evidence>
<dbReference type="PROSITE" id="PS50878">
    <property type="entry name" value="RT_POL"/>
    <property type="match status" value="1"/>
</dbReference>